<keyword evidence="4" id="KW-0677">Repeat</keyword>
<evidence type="ECO:0000256" key="5">
    <source>
        <dbReference type="ARBA" id="ARBA00022771"/>
    </source>
</evidence>
<protein>
    <submittedName>
        <fullName evidence="13">B-cell lymphoma/leukemia 11A</fullName>
    </submittedName>
</protein>
<proteinExistence type="predicted"/>
<dbReference type="GO" id="GO:0008270">
    <property type="term" value="F:zinc ion binding"/>
    <property type="evidence" value="ECO:0007669"/>
    <property type="project" value="UniProtKB-KW"/>
</dbReference>
<dbReference type="GO" id="GO:0003700">
    <property type="term" value="F:DNA-binding transcription factor activity"/>
    <property type="evidence" value="ECO:0007669"/>
    <property type="project" value="TreeGrafter"/>
</dbReference>
<feature type="compositionally biased region" description="Acidic residues" evidence="11">
    <location>
        <begin position="77"/>
        <end position="91"/>
    </location>
</feature>
<evidence type="ECO:0000256" key="4">
    <source>
        <dbReference type="ARBA" id="ARBA00022737"/>
    </source>
</evidence>
<gene>
    <name evidence="13" type="ORF">CGI_10011776</name>
</gene>
<dbReference type="HOGENOM" id="CLU_1512059_0_0_1"/>
<dbReference type="EMBL" id="JH818362">
    <property type="protein sequence ID" value="EKC26220.1"/>
    <property type="molecule type" value="Genomic_DNA"/>
</dbReference>
<feature type="domain" description="BCL-11A-like CCHC zinc finger" evidence="12">
    <location>
        <begin position="45"/>
        <end position="72"/>
    </location>
</feature>
<organism evidence="13">
    <name type="scientific">Magallana gigas</name>
    <name type="common">Pacific oyster</name>
    <name type="synonym">Crassostrea gigas</name>
    <dbReference type="NCBI Taxonomy" id="29159"/>
    <lineage>
        <taxon>Eukaryota</taxon>
        <taxon>Metazoa</taxon>
        <taxon>Spiralia</taxon>
        <taxon>Lophotrochozoa</taxon>
        <taxon>Mollusca</taxon>
        <taxon>Bivalvia</taxon>
        <taxon>Autobranchia</taxon>
        <taxon>Pteriomorphia</taxon>
        <taxon>Ostreida</taxon>
        <taxon>Ostreoidea</taxon>
        <taxon>Ostreidae</taxon>
        <taxon>Magallana</taxon>
    </lineage>
</organism>
<keyword evidence="9" id="KW-0804">Transcription</keyword>
<dbReference type="AlphaFoldDB" id="K1QBM1"/>
<evidence type="ECO:0000259" key="12">
    <source>
        <dbReference type="Pfam" id="PF25491"/>
    </source>
</evidence>
<keyword evidence="5" id="KW-0863">Zinc-finger</keyword>
<feature type="compositionally biased region" description="Polar residues" evidence="11">
    <location>
        <begin position="155"/>
        <end position="178"/>
    </location>
</feature>
<evidence type="ECO:0000256" key="2">
    <source>
        <dbReference type="ARBA" id="ARBA00022499"/>
    </source>
</evidence>
<evidence type="ECO:0000313" key="13">
    <source>
        <dbReference type="EMBL" id="EKC26220.1"/>
    </source>
</evidence>
<dbReference type="PANTHER" id="PTHR45993">
    <property type="entry name" value="B-CELL LYMPHOMA/LEUKEMIA 11"/>
    <property type="match status" value="1"/>
</dbReference>
<dbReference type="GO" id="GO:0006357">
    <property type="term" value="P:regulation of transcription by RNA polymerase II"/>
    <property type="evidence" value="ECO:0007669"/>
    <property type="project" value="TreeGrafter"/>
</dbReference>
<keyword evidence="2" id="KW-1017">Isopeptide bond</keyword>
<feature type="compositionally biased region" description="Low complexity" evidence="11">
    <location>
        <begin position="115"/>
        <end position="127"/>
    </location>
</feature>
<name>K1QBM1_MAGGI</name>
<evidence type="ECO:0000256" key="3">
    <source>
        <dbReference type="ARBA" id="ARBA00022723"/>
    </source>
</evidence>
<sequence length="178" mass="20212">MTGFWVYLNRSDLGSSWHNGTTIESGVVQIISRRWPRDVEQENDLLVCGVCQTNFPLQDIIKFIRHKVTRCNKENVDVETSEFEDGEDPDPESLAISSKRTSISAPITRKEQMESRLSPRPSSESNLALKDAKLRDDNSHFNVFSDRDRSARSPFRTSTNDISCNTEITGRSSSQIDK</sequence>
<keyword evidence="7" id="KW-0832">Ubl conjugation</keyword>
<evidence type="ECO:0000256" key="6">
    <source>
        <dbReference type="ARBA" id="ARBA00022833"/>
    </source>
</evidence>
<evidence type="ECO:0000256" key="11">
    <source>
        <dbReference type="SAM" id="MobiDB-lite"/>
    </source>
</evidence>
<keyword evidence="3" id="KW-0479">Metal-binding</keyword>
<keyword evidence="8" id="KW-0805">Transcription regulation</keyword>
<dbReference type="GO" id="GO:0000978">
    <property type="term" value="F:RNA polymerase II cis-regulatory region sequence-specific DNA binding"/>
    <property type="evidence" value="ECO:0007669"/>
    <property type="project" value="TreeGrafter"/>
</dbReference>
<evidence type="ECO:0000256" key="8">
    <source>
        <dbReference type="ARBA" id="ARBA00023015"/>
    </source>
</evidence>
<evidence type="ECO:0000256" key="7">
    <source>
        <dbReference type="ARBA" id="ARBA00022843"/>
    </source>
</evidence>
<comment type="subcellular location">
    <subcellularLocation>
        <location evidence="1">Nucleus</location>
    </subcellularLocation>
</comment>
<feature type="compositionally biased region" description="Polar residues" evidence="11">
    <location>
        <begin position="95"/>
        <end position="105"/>
    </location>
</feature>
<dbReference type="GO" id="GO:0005634">
    <property type="term" value="C:nucleus"/>
    <property type="evidence" value="ECO:0007669"/>
    <property type="project" value="UniProtKB-SubCell"/>
</dbReference>
<dbReference type="InterPro" id="IPR057448">
    <property type="entry name" value="BCL-11A_Znf_CCHC"/>
</dbReference>
<evidence type="ECO:0000256" key="1">
    <source>
        <dbReference type="ARBA" id="ARBA00004123"/>
    </source>
</evidence>
<accession>K1QBM1</accession>
<dbReference type="InterPro" id="IPR051497">
    <property type="entry name" value="Dev/Hematopoietic_TF"/>
</dbReference>
<reference evidence="13" key="1">
    <citation type="journal article" date="2012" name="Nature">
        <title>The oyster genome reveals stress adaptation and complexity of shell formation.</title>
        <authorList>
            <person name="Zhang G."/>
            <person name="Fang X."/>
            <person name="Guo X."/>
            <person name="Li L."/>
            <person name="Luo R."/>
            <person name="Xu F."/>
            <person name="Yang P."/>
            <person name="Zhang L."/>
            <person name="Wang X."/>
            <person name="Qi H."/>
            <person name="Xiong Z."/>
            <person name="Que H."/>
            <person name="Xie Y."/>
            <person name="Holland P.W."/>
            <person name="Paps J."/>
            <person name="Zhu Y."/>
            <person name="Wu F."/>
            <person name="Chen Y."/>
            <person name="Wang J."/>
            <person name="Peng C."/>
            <person name="Meng J."/>
            <person name="Yang L."/>
            <person name="Liu J."/>
            <person name="Wen B."/>
            <person name="Zhang N."/>
            <person name="Huang Z."/>
            <person name="Zhu Q."/>
            <person name="Feng Y."/>
            <person name="Mount A."/>
            <person name="Hedgecock D."/>
            <person name="Xu Z."/>
            <person name="Liu Y."/>
            <person name="Domazet-Loso T."/>
            <person name="Du Y."/>
            <person name="Sun X."/>
            <person name="Zhang S."/>
            <person name="Liu B."/>
            <person name="Cheng P."/>
            <person name="Jiang X."/>
            <person name="Li J."/>
            <person name="Fan D."/>
            <person name="Wang W."/>
            <person name="Fu W."/>
            <person name="Wang T."/>
            <person name="Wang B."/>
            <person name="Zhang J."/>
            <person name="Peng Z."/>
            <person name="Li Y."/>
            <person name="Li N."/>
            <person name="Wang J."/>
            <person name="Chen M."/>
            <person name="He Y."/>
            <person name="Tan F."/>
            <person name="Song X."/>
            <person name="Zheng Q."/>
            <person name="Huang R."/>
            <person name="Yang H."/>
            <person name="Du X."/>
            <person name="Chen L."/>
            <person name="Yang M."/>
            <person name="Gaffney P.M."/>
            <person name="Wang S."/>
            <person name="Luo L."/>
            <person name="She Z."/>
            <person name="Ming Y."/>
            <person name="Huang W."/>
            <person name="Zhang S."/>
            <person name="Huang B."/>
            <person name="Zhang Y."/>
            <person name="Qu T."/>
            <person name="Ni P."/>
            <person name="Miao G."/>
            <person name="Wang J."/>
            <person name="Wang Q."/>
            <person name="Steinberg C.E."/>
            <person name="Wang H."/>
            <person name="Li N."/>
            <person name="Qian L."/>
            <person name="Zhang G."/>
            <person name="Li Y."/>
            <person name="Yang H."/>
            <person name="Liu X."/>
            <person name="Wang J."/>
            <person name="Yin Y."/>
            <person name="Wang J."/>
        </authorList>
    </citation>
    <scope>NUCLEOTIDE SEQUENCE [LARGE SCALE GENOMIC DNA]</scope>
    <source>
        <strain evidence="13">05x7-T-G4-1.051#20</strain>
    </source>
</reference>
<dbReference type="PANTHER" id="PTHR45993:SF6">
    <property type="entry name" value="C2H2-TYPE DOMAIN-CONTAINING PROTEIN"/>
    <property type="match status" value="1"/>
</dbReference>
<keyword evidence="10" id="KW-0539">Nucleus</keyword>
<keyword evidence="6" id="KW-0862">Zinc</keyword>
<dbReference type="InParanoid" id="K1QBM1"/>
<feature type="compositionally biased region" description="Basic and acidic residues" evidence="11">
    <location>
        <begin position="130"/>
        <end position="151"/>
    </location>
</feature>
<dbReference type="Pfam" id="PF25491">
    <property type="entry name" value="CCHC_BCL-11A"/>
    <property type="match status" value="1"/>
</dbReference>
<evidence type="ECO:0000256" key="9">
    <source>
        <dbReference type="ARBA" id="ARBA00023163"/>
    </source>
</evidence>
<evidence type="ECO:0000256" key="10">
    <source>
        <dbReference type="ARBA" id="ARBA00023242"/>
    </source>
</evidence>
<feature type="region of interest" description="Disordered" evidence="11">
    <location>
        <begin position="77"/>
        <end position="178"/>
    </location>
</feature>